<dbReference type="GO" id="GO:0003677">
    <property type="term" value="F:DNA binding"/>
    <property type="evidence" value="ECO:0007669"/>
    <property type="project" value="InterPro"/>
</dbReference>
<sequence length="244" mass="28364">MKCIIIDDEPLAINVVESYCNTLGSLTVVKTFTNALEALDFLNSNTIDLVFSDIEMPQISGIDFIKSIENNRPFFIFTTAYPQYALEGFDLNATDYLVKPIPFPRFIKAINRVKELLSLNQKQKYIETNLSSAGYENQLQDDFIFIKSEYENLKLNVSEILFIQGLKDYLKIFMVNSKPVLTLMNFRQILLKLPNKYFIRVHRSYVVNVNKIDSIQKNKIVLNNERIPIGEVYKNEVYSRFNIK</sequence>
<dbReference type="Proteomes" id="UP001138894">
    <property type="component" value="Unassembled WGS sequence"/>
</dbReference>
<evidence type="ECO:0000259" key="3">
    <source>
        <dbReference type="PROSITE" id="PS50930"/>
    </source>
</evidence>
<dbReference type="InterPro" id="IPR046947">
    <property type="entry name" value="LytR-like"/>
</dbReference>
<dbReference type="EMBL" id="JAGSPD010000001">
    <property type="protein sequence ID" value="MBV7267744.1"/>
    <property type="molecule type" value="Genomic_DNA"/>
</dbReference>
<dbReference type="InterPro" id="IPR001789">
    <property type="entry name" value="Sig_transdc_resp-reg_receiver"/>
</dbReference>
<dbReference type="SMART" id="SM00448">
    <property type="entry name" value="REC"/>
    <property type="match status" value="1"/>
</dbReference>
<feature type="modified residue" description="4-aspartylphosphate" evidence="1">
    <location>
        <position position="53"/>
    </location>
</feature>
<dbReference type="PANTHER" id="PTHR37299:SF1">
    <property type="entry name" value="STAGE 0 SPORULATION PROTEIN A HOMOLOG"/>
    <property type="match status" value="1"/>
</dbReference>
<reference evidence="4" key="1">
    <citation type="submission" date="2021-04" db="EMBL/GenBank/DDBJ databases">
        <authorList>
            <person name="Pira H."/>
            <person name="Risdian C."/>
            <person name="Wink J."/>
        </authorList>
    </citation>
    <scope>NUCLEOTIDE SEQUENCE</scope>
    <source>
        <strain evidence="4">WHY3</strain>
    </source>
</reference>
<accession>A0A9X1JNK4</accession>
<dbReference type="RefSeq" id="WP_218544295.1">
    <property type="nucleotide sequence ID" value="NZ_JAGSPD010000001.1"/>
</dbReference>
<name>A0A9X1JNK4_9FLAO</name>
<feature type="domain" description="HTH LytTR-type" evidence="3">
    <location>
        <begin position="154"/>
        <end position="243"/>
    </location>
</feature>
<evidence type="ECO:0000259" key="2">
    <source>
        <dbReference type="PROSITE" id="PS50110"/>
    </source>
</evidence>
<dbReference type="PANTHER" id="PTHR37299">
    <property type="entry name" value="TRANSCRIPTIONAL REGULATOR-RELATED"/>
    <property type="match status" value="1"/>
</dbReference>
<evidence type="ECO:0000313" key="4">
    <source>
        <dbReference type="EMBL" id="MBV7267744.1"/>
    </source>
</evidence>
<dbReference type="PROSITE" id="PS50930">
    <property type="entry name" value="HTH_LYTTR"/>
    <property type="match status" value="1"/>
</dbReference>
<dbReference type="Pfam" id="PF04397">
    <property type="entry name" value="LytTR"/>
    <property type="match status" value="1"/>
</dbReference>
<evidence type="ECO:0000313" key="5">
    <source>
        <dbReference type="Proteomes" id="UP001138894"/>
    </source>
</evidence>
<dbReference type="AlphaFoldDB" id="A0A9X1JNK4"/>
<dbReference type="PROSITE" id="PS50110">
    <property type="entry name" value="RESPONSE_REGULATORY"/>
    <property type="match status" value="1"/>
</dbReference>
<gene>
    <name evidence="4" type="ORF">KCG49_00910</name>
</gene>
<evidence type="ECO:0000256" key="1">
    <source>
        <dbReference type="PROSITE-ProRule" id="PRU00169"/>
    </source>
</evidence>
<dbReference type="Pfam" id="PF00072">
    <property type="entry name" value="Response_reg"/>
    <property type="match status" value="1"/>
</dbReference>
<keyword evidence="1" id="KW-0597">Phosphoprotein</keyword>
<protein>
    <submittedName>
        <fullName evidence="4">Response regulator transcription factor</fullName>
    </submittedName>
</protein>
<dbReference type="SMART" id="SM00850">
    <property type="entry name" value="LytTR"/>
    <property type="match status" value="1"/>
</dbReference>
<dbReference type="GO" id="GO:0000156">
    <property type="term" value="F:phosphorelay response regulator activity"/>
    <property type="evidence" value="ECO:0007669"/>
    <property type="project" value="InterPro"/>
</dbReference>
<keyword evidence="5" id="KW-1185">Reference proteome</keyword>
<comment type="caution">
    <text evidence="4">The sequence shown here is derived from an EMBL/GenBank/DDBJ whole genome shotgun (WGS) entry which is preliminary data.</text>
</comment>
<proteinExistence type="predicted"/>
<dbReference type="InterPro" id="IPR007492">
    <property type="entry name" value="LytTR_DNA-bd_dom"/>
</dbReference>
<organism evidence="4 5">
    <name type="scientific">Winogradskyella luteola</name>
    <dbReference type="NCBI Taxonomy" id="2828330"/>
    <lineage>
        <taxon>Bacteria</taxon>
        <taxon>Pseudomonadati</taxon>
        <taxon>Bacteroidota</taxon>
        <taxon>Flavobacteriia</taxon>
        <taxon>Flavobacteriales</taxon>
        <taxon>Flavobacteriaceae</taxon>
        <taxon>Winogradskyella</taxon>
    </lineage>
</organism>
<feature type="domain" description="Response regulatory" evidence="2">
    <location>
        <begin position="2"/>
        <end position="114"/>
    </location>
</feature>